<accession>A0A1X2HY78</accession>
<evidence type="ECO:0000313" key="2">
    <source>
        <dbReference type="EMBL" id="ORZ04117.1"/>
    </source>
</evidence>
<dbReference type="PANTHER" id="PTHR24148">
    <property type="entry name" value="ANKYRIN REPEAT DOMAIN-CONTAINING PROTEIN 39 HOMOLOG-RELATED"/>
    <property type="match status" value="1"/>
</dbReference>
<comment type="caution">
    <text evidence="2">The sequence shown here is derived from an EMBL/GenBank/DDBJ whole genome shotgun (WGS) entry which is preliminary data.</text>
</comment>
<reference evidence="2 3" key="1">
    <citation type="submission" date="2016-07" db="EMBL/GenBank/DDBJ databases">
        <title>Pervasive Adenine N6-methylation of Active Genes in Fungi.</title>
        <authorList>
            <consortium name="DOE Joint Genome Institute"/>
            <person name="Mondo S.J."/>
            <person name="Dannebaum R.O."/>
            <person name="Kuo R.C."/>
            <person name="Labutti K."/>
            <person name="Haridas S."/>
            <person name="Kuo A."/>
            <person name="Salamov A."/>
            <person name="Ahrendt S.R."/>
            <person name="Lipzen A."/>
            <person name="Sullivan W."/>
            <person name="Andreopoulos W.B."/>
            <person name="Clum A."/>
            <person name="Lindquist E."/>
            <person name="Daum C."/>
            <person name="Ramamoorthy G.K."/>
            <person name="Gryganskyi A."/>
            <person name="Culley D."/>
            <person name="Magnuson J.K."/>
            <person name="James T.Y."/>
            <person name="O'Malley M.A."/>
            <person name="Stajich J.E."/>
            <person name="Spatafora J.W."/>
            <person name="Visel A."/>
            <person name="Grigoriev I.V."/>
        </authorList>
    </citation>
    <scope>NUCLEOTIDE SEQUENCE [LARGE SCALE GENOMIC DNA]</scope>
    <source>
        <strain evidence="2 3">NRRL 1336</strain>
    </source>
</reference>
<sequence>MTSDAAVNELGQDLSLKDTQQQQQQKESFQVVLVDIEKAAKDKVIHCIKKPLEDKNLKFVALSYRWGELHETLIDTKVGYIASITSFHLNDFYQLCHMMTLESNLKHIKYVWVDAICVDQRPSKRKATIYQMSNIYERATYILAVPDLHLTYLKGVSLKNNDTIEGANEYSKDIYYLLHGNTDGLVALDLASLDDFGVPKNPPALRQLLLKCTDHFGHSFMTYTRHDELYCPVLALDHICVSNALQRDQWKAWVKNSKKSFGDLHQCHEVICPLKMFYEYDFGTTPKEYCQFDGAKWKSKILARSNSIRQSMEFLTDLIKDWSSRVWVISEYSIAKKKNNLKYWFTQLSFPYNGTAYYDHMKEEKEKLSFFKFDFNDSSFSDFMMDVDYYKDQSEVKFTRSRTTNPVYIQFHSTMIRQLRQQTFLEMMLRSKASRNEDRFYSILPLSEHADQKTEVSHWNIQSMVSVKLKLYEIMNIKNKLALLFWSTHENAIKNDVLPTFATSTLPAEFQLGIFLNIISHYPCNFDLNNPSTITFHHHKQQTNNNRQQDDDDDCHRYFLRLIPEKYHVMHHHNLPEAAIYLLRDSIPICKRLGIYHAFTETLDIVAIPAFPTSGFHSTCDEFYHLQSFILLVRSFVENKWMIPCKHYAYDTSDYDEVYLDDSEGESSADFFDIY</sequence>
<evidence type="ECO:0000259" key="1">
    <source>
        <dbReference type="Pfam" id="PF06985"/>
    </source>
</evidence>
<keyword evidence="3" id="KW-1185">Reference proteome</keyword>
<protein>
    <recommendedName>
        <fullName evidence="1">Heterokaryon incompatibility domain-containing protein</fullName>
    </recommendedName>
</protein>
<dbReference type="Pfam" id="PF06985">
    <property type="entry name" value="HET"/>
    <property type="match status" value="1"/>
</dbReference>
<organism evidence="2 3">
    <name type="scientific">Absidia repens</name>
    <dbReference type="NCBI Taxonomy" id="90262"/>
    <lineage>
        <taxon>Eukaryota</taxon>
        <taxon>Fungi</taxon>
        <taxon>Fungi incertae sedis</taxon>
        <taxon>Mucoromycota</taxon>
        <taxon>Mucoromycotina</taxon>
        <taxon>Mucoromycetes</taxon>
        <taxon>Mucorales</taxon>
        <taxon>Cunninghamellaceae</taxon>
        <taxon>Absidia</taxon>
    </lineage>
</organism>
<name>A0A1X2HY78_9FUNG</name>
<dbReference type="OrthoDB" id="5125733at2759"/>
<dbReference type="AlphaFoldDB" id="A0A1X2HY78"/>
<evidence type="ECO:0000313" key="3">
    <source>
        <dbReference type="Proteomes" id="UP000193560"/>
    </source>
</evidence>
<dbReference type="EMBL" id="MCGE01000053">
    <property type="protein sequence ID" value="ORZ04117.1"/>
    <property type="molecule type" value="Genomic_DNA"/>
</dbReference>
<dbReference type="InterPro" id="IPR052895">
    <property type="entry name" value="HetReg/Transcr_Mod"/>
</dbReference>
<dbReference type="InterPro" id="IPR010730">
    <property type="entry name" value="HET"/>
</dbReference>
<dbReference type="Proteomes" id="UP000193560">
    <property type="component" value="Unassembled WGS sequence"/>
</dbReference>
<gene>
    <name evidence="2" type="ORF">BCR42DRAFT_497124</name>
</gene>
<proteinExistence type="predicted"/>
<dbReference type="PANTHER" id="PTHR24148:SF64">
    <property type="entry name" value="HETEROKARYON INCOMPATIBILITY DOMAIN-CONTAINING PROTEIN"/>
    <property type="match status" value="1"/>
</dbReference>
<feature type="domain" description="Heterokaryon incompatibility" evidence="1">
    <location>
        <begin position="59"/>
        <end position="144"/>
    </location>
</feature>